<name>A0A8H4QQR2_9AGAR</name>
<protein>
    <recommendedName>
        <fullName evidence="8">RecA family profile 1 domain-containing protein</fullName>
    </recommendedName>
</protein>
<dbReference type="Proteomes" id="UP000521872">
    <property type="component" value="Unassembled WGS sequence"/>
</dbReference>
<evidence type="ECO:0000256" key="6">
    <source>
        <dbReference type="ARBA" id="ARBA00023242"/>
    </source>
</evidence>
<dbReference type="InterPro" id="IPR013632">
    <property type="entry name" value="Rad51_C"/>
</dbReference>
<dbReference type="GO" id="GO:0033065">
    <property type="term" value="C:Rad51C-XRCC3 complex"/>
    <property type="evidence" value="ECO:0007669"/>
    <property type="project" value="TreeGrafter"/>
</dbReference>
<sequence>MTLTGVPFSDHGLKDSELALLRKGNFHTVADLLLTSIHDISRRCKASPTEVKRIVDKVLSATPAVPLGRLNPLTLDLDEKFSTGDAVLDNVIGGGISTGMVWEVVGESAAGKTQLALQLALAVQIPQSLGGLSGSACYLTTSSKLPTERLLQICKADPVLSVSSSLEYVHTMPVPTVAFLQNVLTTMLPTFIAQQASKDDRKPVKLLIIDALGELFHSSARTTNTTLFQRSKDITSISACLHELASKHKLAIVVLNEVIDRFTRYNRDVEEDEDLLYENQSRWFSTAEFFGDNKKEASLGLVWANQVNTRIMLTRTGRRRYFSSTESPKRQRLGYSEQAADKDSIPEQDAATEESQATLLRRLTVIFSTVCSPAARDYIVTEKGIIVLPDDIVPLPQDDSTPARKLGATASLNESKQLEMENMTGLPSSSAPLEDQDDEEYLWSQADPLSDVDWDAFEQKLSQQQA</sequence>
<reference evidence="9 10" key="1">
    <citation type="submission" date="2019-12" db="EMBL/GenBank/DDBJ databases">
        <authorList>
            <person name="Floudas D."/>
            <person name="Bentzer J."/>
            <person name="Ahren D."/>
            <person name="Johansson T."/>
            <person name="Persson P."/>
            <person name="Tunlid A."/>
        </authorList>
    </citation>
    <scope>NUCLEOTIDE SEQUENCE [LARGE SCALE GENOMIC DNA]</scope>
    <source>
        <strain evidence="9 10">CBS 102.39</strain>
    </source>
</reference>
<dbReference type="PROSITE" id="PS50162">
    <property type="entry name" value="RECA_2"/>
    <property type="match status" value="1"/>
</dbReference>
<feature type="region of interest" description="Disordered" evidence="7">
    <location>
        <begin position="414"/>
        <end position="438"/>
    </location>
</feature>
<evidence type="ECO:0000256" key="7">
    <source>
        <dbReference type="SAM" id="MobiDB-lite"/>
    </source>
</evidence>
<feature type="region of interest" description="Disordered" evidence="7">
    <location>
        <begin position="322"/>
        <end position="353"/>
    </location>
</feature>
<gene>
    <name evidence="9" type="ORF">D9613_002760</name>
</gene>
<dbReference type="GO" id="GO:0045003">
    <property type="term" value="P:double-strand break repair via synthesis-dependent strand annealing"/>
    <property type="evidence" value="ECO:0007669"/>
    <property type="project" value="TreeGrafter"/>
</dbReference>
<comment type="subcellular location">
    <subcellularLocation>
        <location evidence="1">Nucleus</location>
    </subcellularLocation>
</comment>
<evidence type="ECO:0000256" key="4">
    <source>
        <dbReference type="ARBA" id="ARBA00022840"/>
    </source>
</evidence>
<dbReference type="InterPro" id="IPR047348">
    <property type="entry name" value="XRCC3-like_C"/>
</dbReference>
<dbReference type="PANTHER" id="PTHR46487">
    <property type="entry name" value="DNA REPAIR PROTEIN XRCC3"/>
    <property type="match status" value="1"/>
</dbReference>
<keyword evidence="6" id="KW-0539">Nucleus</keyword>
<dbReference type="AlphaFoldDB" id="A0A8H4QQR2"/>
<dbReference type="InterPro" id="IPR020588">
    <property type="entry name" value="RecA_ATP-bd"/>
</dbReference>
<organism evidence="9 10">
    <name type="scientific">Agrocybe pediades</name>
    <dbReference type="NCBI Taxonomy" id="84607"/>
    <lineage>
        <taxon>Eukaryota</taxon>
        <taxon>Fungi</taxon>
        <taxon>Dikarya</taxon>
        <taxon>Basidiomycota</taxon>
        <taxon>Agaricomycotina</taxon>
        <taxon>Agaricomycetes</taxon>
        <taxon>Agaricomycetidae</taxon>
        <taxon>Agaricales</taxon>
        <taxon>Agaricineae</taxon>
        <taxon>Strophariaceae</taxon>
        <taxon>Agrocybe</taxon>
    </lineage>
</organism>
<dbReference type="SUPFAM" id="SSF52540">
    <property type="entry name" value="P-loop containing nucleoside triphosphate hydrolases"/>
    <property type="match status" value="1"/>
</dbReference>
<evidence type="ECO:0000256" key="2">
    <source>
        <dbReference type="ARBA" id="ARBA00022741"/>
    </source>
</evidence>
<dbReference type="EMBL" id="JAACJL010000044">
    <property type="protein sequence ID" value="KAF4615249.1"/>
    <property type="molecule type" value="Genomic_DNA"/>
</dbReference>
<dbReference type="CDD" id="cd19491">
    <property type="entry name" value="XRCC3"/>
    <property type="match status" value="1"/>
</dbReference>
<dbReference type="GO" id="GO:0000722">
    <property type="term" value="P:telomere maintenance via recombination"/>
    <property type="evidence" value="ECO:0007669"/>
    <property type="project" value="TreeGrafter"/>
</dbReference>
<keyword evidence="2" id="KW-0547">Nucleotide-binding</keyword>
<keyword evidence="3" id="KW-0227">DNA damage</keyword>
<evidence type="ECO:0000259" key="8">
    <source>
        <dbReference type="PROSITE" id="PS50162"/>
    </source>
</evidence>
<dbReference type="PANTHER" id="PTHR46487:SF1">
    <property type="entry name" value="DNA REPAIR PROTEIN XRCC3"/>
    <property type="match status" value="1"/>
</dbReference>
<feature type="domain" description="RecA family profile 1" evidence="8">
    <location>
        <begin position="77"/>
        <end position="258"/>
    </location>
</feature>
<dbReference type="GO" id="GO:0140664">
    <property type="term" value="F:ATP-dependent DNA damage sensor activity"/>
    <property type="evidence" value="ECO:0007669"/>
    <property type="project" value="InterPro"/>
</dbReference>
<keyword evidence="4" id="KW-0067">ATP-binding</keyword>
<accession>A0A8H4QQR2</accession>
<dbReference type="InterPro" id="IPR027417">
    <property type="entry name" value="P-loop_NTPase"/>
</dbReference>
<dbReference type="Gene3D" id="3.40.50.300">
    <property type="entry name" value="P-loop containing nucleotide triphosphate hydrolases"/>
    <property type="match status" value="1"/>
</dbReference>
<evidence type="ECO:0000256" key="5">
    <source>
        <dbReference type="ARBA" id="ARBA00023204"/>
    </source>
</evidence>
<comment type="caution">
    <text evidence="9">The sequence shown here is derived from an EMBL/GenBank/DDBJ whole genome shotgun (WGS) entry which is preliminary data.</text>
</comment>
<proteinExistence type="predicted"/>
<keyword evidence="10" id="KW-1185">Reference proteome</keyword>
<evidence type="ECO:0000313" key="9">
    <source>
        <dbReference type="EMBL" id="KAF4615249.1"/>
    </source>
</evidence>
<dbReference type="GO" id="GO:0061982">
    <property type="term" value="P:meiosis I cell cycle process"/>
    <property type="evidence" value="ECO:0007669"/>
    <property type="project" value="UniProtKB-ARBA"/>
</dbReference>
<evidence type="ECO:0000313" key="10">
    <source>
        <dbReference type="Proteomes" id="UP000521872"/>
    </source>
</evidence>
<dbReference type="Pfam" id="PF08423">
    <property type="entry name" value="Rad51"/>
    <property type="match status" value="1"/>
</dbReference>
<evidence type="ECO:0000256" key="3">
    <source>
        <dbReference type="ARBA" id="ARBA00022763"/>
    </source>
</evidence>
<dbReference type="GO" id="GO:0005657">
    <property type="term" value="C:replication fork"/>
    <property type="evidence" value="ECO:0007669"/>
    <property type="project" value="TreeGrafter"/>
</dbReference>
<dbReference type="GO" id="GO:0071140">
    <property type="term" value="P:resolution of mitotic recombination intermediates"/>
    <property type="evidence" value="ECO:0007669"/>
    <property type="project" value="TreeGrafter"/>
</dbReference>
<dbReference type="GO" id="GO:0090656">
    <property type="term" value="P:t-circle formation"/>
    <property type="evidence" value="ECO:0007669"/>
    <property type="project" value="TreeGrafter"/>
</dbReference>
<evidence type="ECO:0000256" key="1">
    <source>
        <dbReference type="ARBA" id="ARBA00004123"/>
    </source>
</evidence>
<dbReference type="GO" id="GO:0000400">
    <property type="term" value="F:four-way junction DNA binding"/>
    <property type="evidence" value="ECO:0007669"/>
    <property type="project" value="TreeGrafter"/>
</dbReference>
<dbReference type="GO" id="GO:0005524">
    <property type="term" value="F:ATP binding"/>
    <property type="evidence" value="ECO:0007669"/>
    <property type="project" value="UniProtKB-KW"/>
</dbReference>
<keyword evidence="5" id="KW-0234">DNA repair</keyword>